<gene>
    <name evidence="10" type="ORF">DCF17_11045</name>
</gene>
<dbReference type="SMART" id="SM00849">
    <property type="entry name" value="Lactamase_B"/>
    <property type="match status" value="1"/>
</dbReference>
<evidence type="ECO:0000256" key="5">
    <source>
        <dbReference type="ARBA" id="ARBA00022964"/>
    </source>
</evidence>
<dbReference type="EMBL" id="QBMN01000067">
    <property type="protein sequence ID" value="PZO41212.1"/>
    <property type="molecule type" value="Genomic_DNA"/>
</dbReference>
<keyword evidence="4" id="KW-0809">Transit peptide</keyword>
<dbReference type="InterPro" id="IPR044528">
    <property type="entry name" value="POD-like_MBL-fold"/>
</dbReference>
<evidence type="ECO:0000256" key="3">
    <source>
        <dbReference type="ARBA" id="ARBA00022723"/>
    </source>
</evidence>
<dbReference type="FunFam" id="3.60.15.10:FF:000013">
    <property type="entry name" value="Persulfide dioxygenase ETHE1, mitochondrial"/>
    <property type="match status" value="1"/>
</dbReference>
<dbReference type="GO" id="GO:0046872">
    <property type="term" value="F:metal ion binding"/>
    <property type="evidence" value="ECO:0007669"/>
    <property type="project" value="UniProtKB-KW"/>
</dbReference>
<keyword evidence="3" id="KW-0479">Metal-binding</keyword>
<dbReference type="Proteomes" id="UP000249081">
    <property type="component" value="Unassembled WGS sequence"/>
</dbReference>
<dbReference type="InterPro" id="IPR036873">
    <property type="entry name" value="Rhodanese-like_dom_sf"/>
</dbReference>
<evidence type="ECO:0000256" key="2">
    <source>
        <dbReference type="ARBA" id="ARBA00006759"/>
    </source>
</evidence>
<keyword evidence="8" id="KW-0408">Iron</keyword>
<keyword evidence="7" id="KW-0560">Oxidoreductase</keyword>
<proteinExistence type="inferred from homology"/>
<dbReference type="Gene3D" id="3.40.250.10">
    <property type="entry name" value="Rhodanese-like domain"/>
    <property type="match status" value="1"/>
</dbReference>
<evidence type="ECO:0000256" key="8">
    <source>
        <dbReference type="ARBA" id="ARBA00023004"/>
    </source>
</evidence>
<comment type="caution">
    <text evidence="10">The sequence shown here is derived from an EMBL/GenBank/DDBJ whole genome shotgun (WGS) entry which is preliminary data.</text>
</comment>
<evidence type="ECO:0000259" key="9">
    <source>
        <dbReference type="PROSITE" id="PS50206"/>
    </source>
</evidence>
<dbReference type="SUPFAM" id="SSF52821">
    <property type="entry name" value="Rhodanese/Cell cycle control phosphatase"/>
    <property type="match status" value="1"/>
</dbReference>
<dbReference type="InterPro" id="IPR001763">
    <property type="entry name" value="Rhodanese-like_dom"/>
</dbReference>
<evidence type="ECO:0000256" key="1">
    <source>
        <dbReference type="ARBA" id="ARBA00001954"/>
    </source>
</evidence>
<evidence type="ECO:0000256" key="4">
    <source>
        <dbReference type="ARBA" id="ARBA00022946"/>
    </source>
</evidence>
<evidence type="ECO:0000313" key="11">
    <source>
        <dbReference type="Proteomes" id="UP000249081"/>
    </source>
</evidence>
<protein>
    <submittedName>
        <fullName evidence="10">MBL fold metallo-hydrolase</fullName>
    </submittedName>
</protein>
<dbReference type="CDD" id="cd07724">
    <property type="entry name" value="POD-like_MBL-fold"/>
    <property type="match status" value="1"/>
</dbReference>
<organism evidence="10 11">
    <name type="scientific">Shackletoniella antarctica</name>
    <dbReference type="NCBI Taxonomy" id="268115"/>
    <lineage>
        <taxon>Bacteria</taxon>
        <taxon>Bacillati</taxon>
        <taxon>Cyanobacteriota</taxon>
        <taxon>Cyanophyceae</taxon>
        <taxon>Oculatellales</taxon>
        <taxon>Oculatellaceae</taxon>
        <taxon>Shackletoniella</taxon>
    </lineage>
</organism>
<accession>A0A2W4W9S1</accession>
<evidence type="ECO:0000256" key="7">
    <source>
        <dbReference type="ARBA" id="ARBA00023002"/>
    </source>
</evidence>
<dbReference type="Pfam" id="PF00581">
    <property type="entry name" value="Rhodanese"/>
    <property type="match status" value="1"/>
</dbReference>
<dbReference type="PROSITE" id="PS50206">
    <property type="entry name" value="RHODANESE_3"/>
    <property type="match status" value="1"/>
</dbReference>
<dbReference type="PANTHER" id="PTHR43084:SF1">
    <property type="entry name" value="PERSULFIDE DIOXYGENASE ETHE1, MITOCHONDRIAL"/>
    <property type="match status" value="1"/>
</dbReference>
<dbReference type="InterPro" id="IPR051682">
    <property type="entry name" value="Mito_Persulfide_Diox"/>
</dbReference>
<dbReference type="InterPro" id="IPR001279">
    <property type="entry name" value="Metallo-B-lactamas"/>
</dbReference>
<keyword evidence="6" id="KW-0007">Acetylation</keyword>
<comment type="cofactor">
    <cofactor evidence="1">
        <name>Fe(2+)</name>
        <dbReference type="ChEBI" id="CHEBI:29033"/>
    </cofactor>
</comment>
<dbReference type="Gene3D" id="3.60.15.10">
    <property type="entry name" value="Ribonuclease Z/Hydroxyacylglutathione hydrolase-like"/>
    <property type="match status" value="1"/>
</dbReference>
<dbReference type="PANTHER" id="PTHR43084">
    <property type="entry name" value="PERSULFIDE DIOXYGENASE ETHE1"/>
    <property type="match status" value="1"/>
</dbReference>
<keyword evidence="10" id="KW-0378">Hydrolase</keyword>
<dbReference type="CDD" id="cd00158">
    <property type="entry name" value="RHOD"/>
    <property type="match status" value="1"/>
</dbReference>
<dbReference type="GO" id="GO:0016787">
    <property type="term" value="F:hydrolase activity"/>
    <property type="evidence" value="ECO:0007669"/>
    <property type="project" value="UniProtKB-KW"/>
</dbReference>
<dbReference type="SUPFAM" id="SSF56281">
    <property type="entry name" value="Metallo-hydrolase/oxidoreductase"/>
    <property type="match status" value="1"/>
</dbReference>
<reference evidence="11" key="1">
    <citation type="submission" date="2018-04" db="EMBL/GenBank/DDBJ databases">
        <authorList>
            <person name="Cornet L."/>
        </authorList>
    </citation>
    <scope>NUCLEOTIDE SEQUENCE [LARGE SCALE GENOMIC DNA]</scope>
</reference>
<feature type="domain" description="Rhodanese" evidence="9">
    <location>
        <begin position="268"/>
        <end position="358"/>
    </location>
</feature>
<reference evidence="10 11" key="2">
    <citation type="submission" date="2018-06" db="EMBL/GenBank/DDBJ databases">
        <title>Metagenomic assembly of (sub)arctic Cyanobacteria and their associated microbiome from non-axenic cultures.</title>
        <authorList>
            <person name="Baurain D."/>
        </authorList>
    </citation>
    <scope>NUCLEOTIDE SEQUENCE [LARGE SCALE GENOMIC DNA]</scope>
    <source>
        <strain evidence="10">ULC041bin1</strain>
    </source>
</reference>
<comment type="similarity">
    <text evidence="2">Belongs to the metallo-beta-lactamase superfamily. Glyoxalase II family.</text>
</comment>
<dbReference type="GO" id="GO:0050313">
    <property type="term" value="F:sulfur dioxygenase activity"/>
    <property type="evidence" value="ECO:0007669"/>
    <property type="project" value="InterPro"/>
</dbReference>
<dbReference type="AlphaFoldDB" id="A0A2W4W9S1"/>
<dbReference type="InterPro" id="IPR036866">
    <property type="entry name" value="RibonucZ/Hydroxyglut_hydro"/>
</dbReference>
<dbReference type="GO" id="GO:0070813">
    <property type="term" value="P:hydrogen sulfide metabolic process"/>
    <property type="evidence" value="ECO:0007669"/>
    <property type="project" value="TreeGrafter"/>
</dbReference>
<evidence type="ECO:0000256" key="6">
    <source>
        <dbReference type="ARBA" id="ARBA00022990"/>
    </source>
</evidence>
<name>A0A2W4W9S1_9CYAN</name>
<sequence length="359" mass="38823">MDNALIFRQLFDADSSTYTYLLADPTSKEAVLIDPVFEQHLRDRALIEELGLTLLATLDTHCHADHVTGAWLMQQALGSKIGISGRYGDMITGADYLPDHGDTVTFGSRALEVRATPGHTDGCITYVLDDHSMAFTGDCLLIRSAGRCDFQQGDAKHLYASITEQIFTLPDSCIIWPAHDYSGRTSSTVGEEKAYNPRIGGEADERDFVGYMDNLGLPHPKKIDIALPANSVCGQPEDGKMPAVADWGPVRLTYGGVKEIDPQWVAENLGKVHVLDVRGADEFNAELGHISTAQLVPLPELEARVGEIPQGQPVVAVCKSGGRSAQATVILKKQGRAEVVSLRGGMLSWNAADLPVLSN</sequence>
<dbReference type="GO" id="GO:0006749">
    <property type="term" value="P:glutathione metabolic process"/>
    <property type="evidence" value="ECO:0007669"/>
    <property type="project" value="InterPro"/>
</dbReference>
<evidence type="ECO:0000313" key="10">
    <source>
        <dbReference type="EMBL" id="PZO41212.1"/>
    </source>
</evidence>
<keyword evidence="5" id="KW-0223">Dioxygenase</keyword>
<dbReference type="SMART" id="SM00450">
    <property type="entry name" value="RHOD"/>
    <property type="match status" value="1"/>
</dbReference>
<dbReference type="Pfam" id="PF00753">
    <property type="entry name" value="Lactamase_B"/>
    <property type="match status" value="1"/>
</dbReference>